<name>A0ABV6PW28_9BURK</name>
<accession>A0ABV6PW28</accession>
<organism evidence="1 2">
    <name type="scientific">Ottowia pentelensis</name>
    <dbReference type="NCBI Taxonomy" id="511108"/>
    <lineage>
        <taxon>Bacteria</taxon>
        <taxon>Pseudomonadati</taxon>
        <taxon>Pseudomonadota</taxon>
        <taxon>Betaproteobacteria</taxon>
        <taxon>Burkholderiales</taxon>
        <taxon>Comamonadaceae</taxon>
        <taxon>Ottowia</taxon>
    </lineage>
</organism>
<evidence type="ECO:0000313" key="1">
    <source>
        <dbReference type="EMBL" id="MFC0593173.1"/>
    </source>
</evidence>
<dbReference type="EMBL" id="JBHLTN010000021">
    <property type="protein sequence ID" value="MFC0593173.1"/>
    <property type="molecule type" value="Genomic_DNA"/>
</dbReference>
<evidence type="ECO:0008006" key="3">
    <source>
        <dbReference type="Google" id="ProtNLM"/>
    </source>
</evidence>
<dbReference type="RefSeq" id="WP_377483163.1">
    <property type="nucleotide sequence ID" value="NZ_JBHLTN010000021.1"/>
</dbReference>
<evidence type="ECO:0000313" key="2">
    <source>
        <dbReference type="Proteomes" id="UP001589834"/>
    </source>
</evidence>
<sequence length="219" mass="23570">MTDLSCPNCGAELDLMTLFSHESDQRALARLAAVSIPLGARVLQYVQLFQPARQRLTARKKIKLLLELLPELERAAITHKGRDWAAPLPAWAEAIDQMLAARDAGRLELPMKGHGYLFAILAGLAERHEAAAENEREQARRARQAAHAKGAAVKVTDVVPGLVPLALPIATAGERVADLAAAAPKPGTSHTVRAMRAEIERAKAARAPASQPTEPKEQA</sequence>
<gene>
    <name evidence="1" type="ORF">ACFFGG_11445</name>
</gene>
<comment type="caution">
    <text evidence="1">The sequence shown here is derived from an EMBL/GenBank/DDBJ whole genome shotgun (WGS) entry which is preliminary data.</text>
</comment>
<proteinExistence type="predicted"/>
<keyword evidence="2" id="KW-1185">Reference proteome</keyword>
<dbReference type="Proteomes" id="UP001589834">
    <property type="component" value="Unassembled WGS sequence"/>
</dbReference>
<reference evidence="1 2" key="1">
    <citation type="submission" date="2024-09" db="EMBL/GenBank/DDBJ databases">
        <authorList>
            <person name="Sun Q."/>
            <person name="Mori K."/>
        </authorList>
    </citation>
    <scope>NUCLEOTIDE SEQUENCE [LARGE SCALE GENOMIC DNA]</scope>
    <source>
        <strain evidence="1 2">NCAIM B.02336</strain>
    </source>
</reference>
<protein>
    <recommendedName>
        <fullName evidence="3">DUF2752 domain-containing protein</fullName>
    </recommendedName>
</protein>